<organism evidence="2 3">
    <name type="scientific">Sphingobacterium pedocola</name>
    <dbReference type="NCBI Taxonomy" id="2082722"/>
    <lineage>
        <taxon>Bacteria</taxon>
        <taxon>Pseudomonadati</taxon>
        <taxon>Bacteroidota</taxon>
        <taxon>Sphingobacteriia</taxon>
        <taxon>Sphingobacteriales</taxon>
        <taxon>Sphingobacteriaceae</taxon>
        <taxon>Sphingobacterium</taxon>
    </lineage>
</organism>
<evidence type="ECO:0000313" key="2">
    <source>
        <dbReference type="EMBL" id="MBE8720163.1"/>
    </source>
</evidence>
<dbReference type="Gene3D" id="1.20.120.330">
    <property type="entry name" value="Nucleotidyltransferases domain 2"/>
    <property type="match status" value="2"/>
</dbReference>
<dbReference type="RefSeq" id="WP_196937866.1">
    <property type="nucleotide sequence ID" value="NZ_MU158689.1"/>
</dbReference>
<sequence length="570" mass="65759">MNTNINILVETLVAKLHIDRIYHWTYARDGKKLSMLHIHLQKSSGLRFGDAKELCFAIFEKYKDIYFTIYYQEEIQQLIEQGLGRFSLVCRAENIIYQNDKSVQDITLPKADADEIANQSEAYIDIERSKVASFLDGYHFYVNTGNAPHAAFMLHQALELILRTAFMLLVGYEKKSHNLVNNIAHLKTYDSVLGRLCIKDRNQAVLRLLDNSYSAFRYTPNYQIAVADLETAYRIVEKAIAWIEMFKIEYIEEIKNELAPEYIAQKRIQNLKTRYAEDVKSLSTDSHKEFIISALQVYCTPKQVNCFAYRCEQRQLSNILLLSDNKTTLHQYYLLLATSDERINTLDLQDKINQLLPSEINITLILEREDTILNKAQQGHPFFCNVIQNGETWLQNGNRIEKSQLPATYRNMSYLNKQWGKRIQNAEGLLNLNNRQHLIGDERAICFVLAIATEQVCLGLIKSLLGYSSHILNLNYLMKLVDVSAPHVSAVFRRENEEDNNIFKLLTEAQQRFRHAPNYRTQGQHLEVLAGRVKQFIAIAHSAVESYLSAEINTVTPLEQEQAAKGELYA</sequence>
<dbReference type="PROSITE" id="PS50910">
    <property type="entry name" value="HEPN"/>
    <property type="match status" value="1"/>
</dbReference>
<protein>
    <recommendedName>
        <fullName evidence="1">HEPN domain-containing protein</fullName>
    </recommendedName>
</protein>
<dbReference type="Proteomes" id="UP000618319">
    <property type="component" value="Unassembled WGS sequence"/>
</dbReference>
<dbReference type="Pfam" id="PF05168">
    <property type="entry name" value="HEPN"/>
    <property type="match status" value="1"/>
</dbReference>
<dbReference type="SUPFAM" id="SSF81593">
    <property type="entry name" value="Nucleotidyltransferase substrate binding subunit/domain"/>
    <property type="match status" value="1"/>
</dbReference>
<dbReference type="EMBL" id="PSKQ01000017">
    <property type="protein sequence ID" value="MBE8720163.1"/>
    <property type="molecule type" value="Genomic_DNA"/>
</dbReference>
<dbReference type="InterPro" id="IPR007842">
    <property type="entry name" value="HEPN_dom"/>
</dbReference>
<gene>
    <name evidence="2" type="ORF">C4F40_05395</name>
</gene>
<name>A0ABR9T492_9SPHI</name>
<proteinExistence type="predicted"/>
<comment type="caution">
    <text evidence="2">The sequence shown here is derived from an EMBL/GenBank/DDBJ whole genome shotgun (WGS) entry which is preliminary data.</text>
</comment>
<evidence type="ECO:0000313" key="3">
    <source>
        <dbReference type="Proteomes" id="UP000618319"/>
    </source>
</evidence>
<evidence type="ECO:0000259" key="1">
    <source>
        <dbReference type="PROSITE" id="PS50910"/>
    </source>
</evidence>
<reference evidence="2 3" key="1">
    <citation type="submission" date="2018-02" db="EMBL/GenBank/DDBJ databases">
        <title>Sphingobacterium KA21.</title>
        <authorList>
            <person name="Vasarhelyi B.M."/>
            <person name="Deshmukh S."/>
            <person name="Balint B."/>
            <person name="Kukolya J."/>
        </authorList>
    </citation>
    <scope>NUCLEOTIDE SEQUENCE [LARGE SCALE GENOMIC DNA]</scope>
    <source>
        <strain evidence="2 3">Ka21</strain>
    </source>
</reference>
<accession>A0ABR9T492</accession>
<feature type="domain" description="HEPN" evidence="1">
    <location>
        <begin position="128"/>
        <end position="246"/>
    </location>
</feature>
<keyword evidence="3" id="KW-1185">Reference proteome</keyword>